<protein>
    <submittedName>
        <fullName evidence="2">Uncharacterized protein</fullName>
    </submittedName>
</protein>
<accession>T0RXJ0</accession>
<dbReference type="InParanoid" id="T0RXJ0"/>
<organism evidence="2 3">
    <name type="scientific">Saprolegnia diclina (strain VS20)</name>
    <dbReference type="NCBI Taxonomy" id="1156394"/>
    <lineage>
        <taxon>Eukaryota</taxon>
        <taxon>Sar</taxon>
        <taxon>Stramenopiles</taxon>
        <taxon>Oomycota</taxon>
        <taxon>Saprolegniomycetes</taxon>
        <taxon>Saprolegniales</taxon>
        <taxon>Saprolegniaceae</taxon>
        <taxon>Saprolegnia</taxon>
    </lineage>
</organism>
<dbReference type="AlphaFoldDB" id="T0RXJ0"/>
<dbReference type="VEuPathDB" id="FungiDB:SDRG_05585"/>
<dbReference type="Proteomes" id="UP000030762">
    <property type="component" value="Unassembled WGS sequence"/>
</dbReference>
<dbReference type="OrthoDB" id="10338089at2759"/>
<gene>
    <name evidence="2" type="ORF">SDRG_05585</name>
</gene>
<feature type="region of interest" description="Disordered" evidence="1">
    <location>
        <begin position="888"/>
        <end position="910"/>
    </location>
</feature>
<dbReference type="EMBL" id="JH767145">
    <property type="protein sequence ID" value="EQC37368.1"/>
    <property type="molecule type" value="Genomic_DNA"/>
</dbReference>
<name>T0RXJ0_SAPDV</name>
<dbReference type="OMA" id="QCEVHAR"/>
<sequence>MVVVLERYADALRSLRASLGPSCAYALPATDPQLVVQGVPLSLPLQDAAAFLSTTSWPRLALIASADLVISNAEWHQKLQADVSSVVTKRLALHEPFHMVLSHLALDATGYDDAFVVAAPPPGAFATLLVPLASVYNGGDLSLLTEYGASPATALPSGAWVAFDASRYVNAATICSGVRATLVFSLVYTSPSSPSRLTSAVAALGALAQIPFQYHARIGIPLSRAYRFGHVFARAPLDVASLRGVDAAIVDALATSGAFDVALVSVTPHGARCAMGMESWYVDEAVFPSHTTMPTHMQGDVLWATVDGWIHTAFAHGTFALVFWPKTHRLRFYRHQVALFDLGCAIAGEPSDMKGYDDATAMAHAVLEMVSAEADVGHVITCRVCSAENDAHTPYMTRLLRLLLQLNAKDLVLTFLRRAAQCEVHARMTPVTMGPLLYQCGERFGWTTLALALQEFCRRLAWSDIPYIWLASLLGRSDDPVCPVLSDPCASDFVLQCFVALVDVAYPHGNDTHRDADRNVTLLQHALLLQSQLTSLDVAERHSLAQKLPASLVVYVHSFLLPRDLVAFVQRGRMPSASVLAPALAFARQSDPRVPLAPYTKLLLDKTRCSGRPASLRSMTGRLLLIVTDCPERLCDIVDDAALWLASGDVIIAAICAVAEVATPDIWCRDVRAALTAMVLRAPSVLLDMARYSFPPTASVASTGDDGDNGSNGRRVAFACNALEFALKWAPHESLSLAKAIVSGLLARPKSVQQKLLAPLLARLSKLDVLDDAMRQLVVASALAMLGLPKAPLLSGSDHLTALRVALTIACLCAKCSTRPSDELCPAVRPRTIELLGVVGAIPSTTLQPTGNEDDEDYQIETWKRLVPDEDLLTMLCEVLTPANARLRKRRRGAEDDPTSPSTSTKLCIQ</sequence>
<keyword evidence="3" id="KW-1185">Reference proteome</keyword>
<evidence type="ECO:0000313" key="3">
    <source>
        <dbReference type="Proteomes" id="UP000030762"/>
    </source>
</evidence>
<feature type="compositionally biased region" description="Polar residues" evidence="1">
    <location>
        <begin position="899"/>
        <end position="910"/>
    </location>
</feature>
<reference evidence="2 3" key="1">
    <citation type="submission" date="2012-04" db="EMBL/GenBank/DDBJ databases">
        <title>The Genome Sequence of Saprolegnia declina VS20.</title>
        <authorList>
            <consortium name="The Broad Institute Genome Sequencing Platform"/>
            <person name="Russ C."/>
            <person name="Nusbaum C."/>
            <person name="Tyler B."/>
            <person name="van West P."/>
            <person name="Dieguez-Uribeondo J."/>
            <person name="de Bruijn I."/>
            <person name="Tripathy S."/>
            <person name="Jiang R."/>
            <person name="Young S.K."/>
            <person name="Zeng Q."/>
            <person name="Gargeya S."/>
            <person name="Fitzgerald M."/>
            <person name="Haas B."/>
            <person name="Abouelleil A."/>
            <person name="Alvarado L."/>
            <person name="Arachchi H.M."/>
            <person name="Berlin A."/>
            <person name="Chapman S.B."/>
            <person name="Goldberg J."/>
            <person name="Griggs A."/>
            <person name="Gujja S."/>
            <person name="Hansen M."/>
            <person name="Howarth C."/>
            <person name="Imamovic A."/>
            <person name="Larimer J."/>
            <person name="McCowen C."/>
            <person name="Montmayeur A."/>
            <person name="Murphy C."/>
            <person name="Neiman D."/>
            <person name="Pearson M."/>
            <person name="Priest M."/>
            <person name="Roberts A."/>
            <person name="Saif S."/>
            <person name="Shea T."/>
            <person name="Sisk P."/>
            <person name="Sykes S."/>
            <person name="Wortman J."/>
            <person name="Nusbaum C."/>
            <person name="Birren B."/>
        </authorList>
    </citation>
    <scope>NUCLEOTIDE SEQUENCE [LARGE SCALE GENOMIC DNA]</scope>
    <source>
        <strain evidence="2 3">VS20</strain>
    </source>
</reference>
<proteinExistence type="predicted"/>
<dbReference type="RefSeq" id="XP_008609530.1">
    <property type="nucleotide sequence ID" value="XM_008611308.1"/>
</dbReference>
<dbReference type="GeneID" id="19946312"/>
<evidence type="ECO:0000256" key="1">
    <source>
        <dbReference type="SAM" id="MobiDB-lite"/>
    </source>
</evidence>
<evidence type="ECO:0000313" key="2">
    <source>
        <dbReference type="EMBL" id="EQC37368.1"/>
    </source>
</evidence>